<dbReference type="RefSeq" id="WP_380621647.1">
    <property type="nucleotide sequence ID" value="NZ_JBHSDK010000015.1"/>
</dbReference>
<dbReference type="CDD" id="cd03225">
    <property type="entry name" value="ABC_cobalt_CbiO_domain1"/>
    <property type="match status" value="1"/>
</dbReference>
<evidence type="ECO:0000259" key="5">
    <source>
        <dbReference type="PROSITE" id="PS50893"/>
    </source>
</evidence>
<dbReference type="Pfam" id="PF00005">
    <property type="entry name" value="ABC_tran"/>
    <property type="match status" value="1"/>
</dbReference>
<dbReference type="EMBL" id="JBHSDK010000015">
    <property type="protein sequence ID" value="MFC4336127.1"/>
    <property type="molecule type" value="Genomic_DNA"/>
</dbReference>
<gene>
    <name evidence="6" type="ORF">ACFPET_13030</name>
</gene>
<dbReference type="GO" id="GO:0005524">
    <property type="term" value="F:ATP binding"/>
    <property type="evidence" value="ECO:0007669"/>
    <property type="project" value="UniProtKB-KW"/>
</dbReference>
<name>A0ABV8TZW6_9ACTN</name>
<keyword evidence="4 6" id="KW-0067">ATP-binding</keyword>
<dbReference type="Gene3D" id="3.40.50.300">
    <property type="entry name" value="P-loop containing nucleotide triphosphate hydrolases"/>
    <property type="match status" value="1"/>
</dbReference>
<organism evidence="6 7">
    <name type="scientific">Salininema proteolyticum</name>
    <dbReference type="NCBI Taxonomy" id="1607685"/>
    <lineage>
        <taxon>Bacteria</taxon>
        <taxon>Bacillati</taxon>
        <taxon>Actinomycetota</taxon>
        <taxon>Actinomycetes</taxon>
        <taxon>Glycomycetales</taxon>
        <taxon>Glycomycetaceae</taxon>
        <taxon>Salininema</taxon>
    </lineage>
</organism>
<proteinExistence type="inferred from homology"/>
<dbReference type="PROSITE" id="PS50893">
    <property type="entry name" value="ABC_TRANSPORTER_2"/>
    <property type="match status" value="1"/>
</dbReference>
<feature type="domain" description="ABC transporter" evidence="5">
    <location>
        <begin position="4"/>
        <end position="234"/>
    </location>
</feature>
<keyword evidence="3" id="KW-0547">Nucleotide-binding</keyword>
<evidence type="ECO:0000313" key="7">
    <source>
        <dbReference type="Proteomes" id="UP001595823"/>
    </source>
</evidence>
<keyword evidence="2" id="KW-0813">Transport</keyword>
<comment type="similarity">
    <text evidence="1">Belongs to the ABC transporter superfamily.</text>
</comment>
<dbReference type="SMART" id="SM00382">
    <property type="entry name" value="AAA"/>
    <property type="match status" value="1"/>
</dbReference>
<keyword evidence="7" id="KW-1185">Reference proteome</keyword>
<dbReference type="PANTHER" id="PTHR43553">
    <property type="entry name" value="HEAVY METAL TRANSPORTER"/>
    <property type="match status" value="1"/>
</dbReference>
<dbReference type="Proteomes" id="UP001595823">
    <property type="component" value="Unassembled WGS sequence"/>
</dbReference>
<dbReference type="PANTHER" id="PTHR43553:SF24">
    <property type="entry name" value="ENERGY-COUPLING FACTOR TRANSPORTER ATP-BINDING PROTEIN ECFA1"/>
    <property type="match status" value="1"/>
</dbReference>
<dbReference type="InterPro" id="IPR015856">
    <property type="entry name" value="ABC_transpr_CbiO/EcfA_su"/>
</dbReference>
<evidence type="ECO:0000256" key="3">
    <source>
        <dbReference type="ARBA" id="ARBA00022741"/>
    </source>
</evidence>
<evidence type="ECO:0000256" key="2">
    <source>
        <dbReference type="ARBA" id="ARBA00022448"/>
    </source>
</evidence>
<dbReference type="InterPro" id="IPR003593">
    <property type="entry name" value="AAA+_ATPase"/>
</dbReference>
<evidence type="ECO:0000256" key="4">
    <source>
        <dbReference type="ARBA" id="ARBA00022840"/>
    </source>
</evidence>
<protein>
    <submittedName>
        <fullName evidence="6">Energy-coupling factor ABC transporter ATP-binding protein</fullName>
    </submittedName>
</protein>
<dbReference type="InterPro" id="IPR050095">
    <property type="entry name" value="ECF_ABC_transporter_ATP-bd"/>
</dbReference>
<evidence type="ECO:0000256" key="1">
    <source>
        <dbReference type="ARBA" id="ARBA00005417"/>
    </source>
</evidence>
<dbReference type="PROSITE" id="PS00211">
    <property type="entry name" value="ABC_TRANSPORTER_1"/>
    <property type="match status" value="1"/>
</dbReference>
<accession>A0ABV8TZW6</accession>
<dbReference type="SUPFAM" id="SSF52540">
    <property type="entry name" value="P-loop containing nucleoside triphosphate hydrolases"/>
    <property type="match status" value="1"/>
</dbReference>
<sequence length="250" mass="26827">MPVIKVDDVSYAYPDGHKVLTGLGLEVEEGERIAVLGPNGAGKTTLMLLLAGLLMPSGGGVEISGVRLDEKTVRDVRRKIGIVFQIPDDQLFMPTVAADVAFGMANYGVTGDELDTRVREALEDVDLADAAERAPHHLSVGQQRRAALAGVLAMRPDCVVLDEPSANLDPASRQQLARVVARTVETLVLVTHDLPYALQMCDRAVILDGGTVAAQGTVAEVLADDELLRRHRLELPFGFSLDLALEQMNA</sequence>
<reference evidence="7" key="1">
    <citation type="journal article" date="2019" name="Int. J. Syst. Evol. Microbiol.">
        <title>The Global Catalogue of Microorganisms (GCM) 10K type strain sequencing project: providing services to taxonomists for standard genome sequencing and annotation.</title>
        <authorList>
            <consortium name="The Broad Institute Genomics Platform"/>
            <consortium name="The Broad Institute Genome Sequencing Center for Infectious Disease"/>
            <person name="Wu L."/>
            <person name="Ma J."/>
        </authorList>
    </citation>
    <scope>NUCLEOTIDE SEQUENCE [LARGE SCALE GENOMIC DNA]</scope>
    <source>
        <strain evidence="7">IBRC-M 10908</strain>
    </source>
</reference>
<dbReference type="InterPro" id="IPR017871">
    <property type="entry name" value="ABC_transporter-like_CS"/>
</dbReference>
<dbReference type="InterPro" id="IPR003439">
    <property type="entry name" value="ABC_transporter-like_ATP-bd"/>
</dbReference>
<evidence type="ECO:0000313" key="6">
    <source>
        <dbReference type="EMBL" id="MFC4336127.1"/>
    </source>
</evidence>
<comment type="caution">
    <text evidence="6">The sequence shown here is derived from an EMBL/GenBank/DDBJ whole genome shotgun (WGS) entry which is preliminary data.</text>
</comment>
<dbReference type="InterPro" id="IPR027417">
    <property type="entry name" value="P-loop_NTPase"/>
</dbReference>